<feature type="compositionally biased region" description="Low complexity" evidence="8">
    <location>
        <begin position="462"/>
        <end position="474"/>
    </location>
</feature>
<evidence type="ECO:0000256" key="2">
    <source>
        <dbReference type="ARBA" id="ARBA00015342"/>
    </source>
</evidence>
<keyword evidence="7" id="KW-0183">Conidiation</keyword>
<keyword evidence="4" id="KW-0805">Transcription regulation</keyword>
<keyword evidence="5" id="KW-0010">Activator</keyword>
<feature type="region of interest" description="Disordered" evidence="8">
    <location>
        <begin position="238"/>
        <end position="271"/>
    </location>
</feature>
<dbReference type="PANTHER" id="PTHR22934">
    <property type="entry name" value="PROTEIN ESC1/WETA-RELATED"/>
    <property type="match status" value="1"/>
</dbReference>
<feature type="compositionally biased region" description="Low complexity" evidence="8">
    <location>
        <begin position="240"/>
        <end position="249"/>
    </location>
</feature>
<feature type="region of interest" description="Disordered" evidence="8">
    <location>
        <begin position="373"/>
        <end position="519"/>
    </location>
</feature>
<feature type="region of interest" description="Disordered" evidence="8">
    <location>
        <begin position="338"/>
        <end position="360"/>
    </location>
</feature>
<sequence length="543" mass="59603">MQPLHDVTDKEAQEAQFSRGGNAIFDAGTPCKATGELQARNLRNDLLSFHPHQTLVMNDKQDCGPSHGYSGFGNPDPDFSVMFHDLKDPGLYISSQSSPLNHIYKNSPSSPGEGRHHGLTNVGESICKHGSHLGLMQSSGHANLAMAYQGPWPDRFQSFNIQAHNYRIPLPPTSSPRTGQLDNISHLDGQDNGLQNDHLDVESAYEHSTMGNHSQNTPMSAPCTAQNMRPIYVDLQRPITSTTPSHSPPNQHILRSQPSESPSKSSWNSESIDAPSFHYTAQELQTPDNHAWWHPSAVTNRDLQSYSRSPYQPVVMAPTSQRPPTHQGRALQRKSVMMKLEHSPDSGSAGEHPPSAPALSCPEHIARAPFATFAPTQDTISRTSPFREPNQRQYAPPPHSHPVSQADIKSPGPPSTSTNPTYRLPIAKPEIGPHNQQQHQRRNHIRKTSSHSTNSLRGMKGTPTTPNSAPNPTSKRPLGVSFVNFTPEDSQKLLTGVAPSGSSKTKARREQEAREKRRKLSEAALLAVRRAGGDVEAFEAVFC</sequence>
<feature type="compositionally biased region" description="Low complexity" evidence="8">
    <location>
        <begin position="256"/>
        <end position="271"/>
    </location>
</feature>
<keyword evidence="10" id="KW-1185">Reference proteome</keyword>
<feature type="compositionally biased region" description="Polar residues" evidence="8">
    <location>
        <begin position="374"/>
        <end position="384"/>
    </location>
</feature>
<dbReference type="Proteomes" id="UP000182235">
    <property type="component" value="Unassembled WGS sequence"/>
</dbReference>
<dbReference type="PANTHER" id="PTHR22934:SF25">
    <property type="entry name" value="DEVELOPMENTAL REGULATORY PROTEIN WETA"/>
    <property type="match status" value="1"/>
</dbReference>
<evidence type="ECO:0000256" key="1">
    <source>
        <dbReference type="ARBA" id="ARBA00008881"/>
    </source>
</evidence>
<accession>A0A1J9QU05</accession>
<evidence type="ECO:0000256" key="8">
    <source>
        <dbReference type="SAM" id="MobiDB-lite"/>
    </source>
</evidence>
<reference evidence="9 10" key="1">
    <citation type="submission" date="2015-07" db="EMBL/GenBank/DDBJ databases">
        <title>Emmonsia species relationships and genome sequence.</title>
        <authorList>
            <consortium name="The Broad Institute Genomics Platform"/>
            <person name="Cuomo C.A."/>
            <person name="Munoz J.F."/>
            <person name="Imamovic A."/>
            <person name="Priest M.E."/>
            <person name="Young S."/>
            <person name="Clay O.K."/>
            <person name="McEwen J.G."/>
        </authorList>
    </citation>
    <scope>NUCLEOTIDE SEQUENCE [LARGE SCALE GENOMIC DNA]</scope>
    <source>
        <strain evidence="9 10">UAMH 9510</strain>
    </source>
</reference>
<gene>
    <name evidence="9" type="ORF">AJ78_00403</name>
</gene>
<evidence type="ECO:0000256" key="5">
    <source>
        <dbReference type="ARBA" id="ARBA00023159"/>
    </source>
</evidence>
<name>A0A1J9QU05_9EURO</name>
<dbReference type="AlphaFoldDB" id="A0A1J9QU05"/>
<comment type="caution">
    <text evidence="9">The sequence shown here is derived from an EMBL/GenBank/DDBJ whole genome shotgun (WGS) entry which is preliminary data.</text>
</comment>
<dbReference type="InterPro" id="IPR040112">
    <property type="entry name" value="WetA"/>
</dbReference>
<dbReference type="OrthoDB" id="2575228at2759"/>
<proteinExistence type="inferred from homology"/>
<dbReference type="EMBL" id="LGRN01000006">
    <property type="protein sequence ID" value="OJD19671.1"/>
    <property type="molecule type" value="Genomic_DNA"/>
</dbReference>
<evidence type="ECO:0000313" key="10">
    <source>
        <dbReference type="Proteomes" id="UP000182235"/>
    </source>
</evidence>
<dbReference type="STRING" id="1447872.A0A1J9QU05"/>
<evidence type="ECO:0000256" key="3">
    <source>
        <dbReference type="ARBA" id="ARBA00022969"/>
    </source>
</evidence>
<keyword evidence="3" id="KW-0749">Sporulation</keyword>
<organism evidence="9 10">
    <name type="scientific">Emergomyces pasteurianus Ep9510</name>
    <dbReference type="NCBI Taxonomy" id="1447872"/>
    <lineage>
        <taxon>Eukaryota</taxon>
        <taxon>Fungi</taxon>
        <taxon>Dikarya</taxon>
        <taxon>Ascomycota</taxon>
        <taxon>Pezizomycotina</taxon>
        <taxon>Eurotiomycetes</taxon>
        <taxon>Eurotiomycetidae</taxon>
        <taxon>Onygenales</taxon>
        <taxon>Ajellomycetaceae</taxon>
        <taxon>Emergomyces</taxon>
    </lineage>
</organism>
<feature type="compositionally biased region" description="Basic residues" evidence="8">
    <location>
        <begin position="439"/>
        <end position="449"/>
    </location>
</feature>
<evidence type="ECO:0000256" key="4">
    <source>
        <dbReference type="ARBA" id="ARBA00023015"/>
    </source>
</evidence>
<comment type="similarity">
    <text evidence="1">Belongs to the wetA family.</text>
</comment>
<dbReference type="VEuPathDB" id="FungiDB:AJ78_00403"/>
<evidence type="ECO:0000313" key="9">
    <source>
        <dbReference type="EMBL" id="OJD19671.1"/>
    </source>
</evidence>
<evidence type="ECO:0000256" key="7">
    <source>
        <dbReference type="ARBA" id="ARBA00023321"/>
    </source>
</evidence>
<dbReference type="GO" id="GO:0048315">
    <property type="term" value="P:conidium formation"/>
    <property type="evidence" value="ECO:0007669"/>
    <property type="project" value="UniProtKB-KW"/>
</dbReference>
<keyword evidence="6" id="KW-0804">Transcription</keyword>
<dbReference type="GO" id="GO:0030435">
    <property type="term" value="P:sporulation resulting in formation of a cellular spore"/>
    <property type="evidence" value="ECO:0007669"/>
    <property type="project" value="UniProtKB-KW"/>
</dbReference>
<protein>
    <recommendedName>
        <fullName evidence="2">Developmental regulatory protein wetA</fullName>
    </recommendedName>
</protein>
<evidence type="ECO:0000256" key="6">
    <source>
        <dbReference type="ARBA" id="ARBA00023163"/>
    </source>
</evidence>